<dbReference type="InterPro" id="IPR013762">
    <property type="entry name" value="Integrase-like_cat_sf"/>
</dbReference>
<dbReference type="AlphaFoldDB" id="A0A8H5H881"/>
<keyword evidence="3" id="KW-1185">Reference proteome</keyword>
<dbReference type="Proteomes" id="UP000565441">
    <property type="component" value="Unassembled WGS sequence"/>
</dbReference>
<dbReference type="GO" id="GO:0015074">
    <property type="term" value="P:DNA integration"/>
    <property type="evidence" value="ECO:0007669"/>
    <property type="project" value="InterPro"/>
</dbReference>
<dbReference type="SUPFAM" id="SSF56349">
    <property type="entry name" value="DNA breaking-rejoining enzymes"/>
    <property type="match status" value="1"/>
</dbReference>
<evidence type="ECO:0008006" key="4">
    <source>
        <dbReference type="Google" id="ProtNLM"/>
    </source>
</evidence>
<dbReference type="PANTHER" id="PTHR34605">
    <property type="entry name" value="PHAGE_INTEGRASE DOMAIN-CONTAINING PROTEIN"/>
    <property type="match status" value="1"/>
</dbReference>
<dbReference type="EMBL" id="JAACJP010000019">
    <property type="protein sequence ID" value="KAF5378464.1"/>
    <property type="molecule type" value="Genomic_DNA"/>
</dbReference>
<dbReference type="GO" id="GO:0006310">
    <property type="term" value="P:DNA recombination"/>
    <property type="evidence" value="ECO:0007669"/>
    <property type="project" value="UniProtKB-KW"/>
</dbReference>
<reference evidence="2 3" key="1">
    <citation type="journal article" date="2020" name="ISME J.">
        <title>Uncovering the hidden diversity of litter-decomposition mechanisms in mushroom-forming fungi.</title>
        <authorList>
            <person name="Floudas D."/>
            <person name="Bentzer J."/>
            <person name="Ahren D."/>
            <person name="Johansson T."/>
            <person name="Persson P."/>
            <person name="Tunlid A."/>
        </authorList>
    </citation>
    <scope>NUCLEOTIDE SEQUENCE [LARGE SCALE GENOMIC DNA]</scope>
    <source>
        <strain evidence="2 3">CBS 661.87</strain>
    </source>
</reference>
<protein>
    <recommendedName>
        <fullName evidence="4">Tyr recombinase domain-containing protein</fullName>
    </recommendedName>
</protein>
<keyword evidence="1" id="KW-0233">DNA recombination</keyword>
<dbReference type="InterPro" id="IPR052925">
    <property type="entry name" value="Phage_Integrase-like_Recomb"/>
</dbReference>
<dbReference type="PANTHER" id="PTHR34605:SF3">
    <property type="entry name" value="P CELL-TYPE AGGLUTINATION PROTEIN MAP4-LIKE-RELATED"/>
    <property type="match status" value="1"/>
</dbReference>
<evidence type="ECO:0000256" key="1">
    <source>
        <dbReference type="ARBA" id="ARBA00023172"/>
    </source>
</evidence>
<organism evidence="2 3">
    <name type="scientific">Tricholomella constricta</name>
    <dbReference type="NCBI Taxonomy" id="117010"/>
    <lineage>
        <taxon>Eukaryota</taxon>
        <taxon>Fungi</taxon>
        <taxon>Dikarya</taxon>
        <taxon>Basidiomycota</taxon>
        <taxon>Agaricomycotina</taxon>
        <taxon>Agaricomycetes</taxon>
        <taxon>Agaricomycetidae</taxon>
        <taxon>Agaricales</taxon>
        <taxon>Tricholomatineae</taxon>
        <taxon>Lyophyllaceae</taxon>
        <taxon>Tricholomella</taxon>
    </lineage>
</organism>
<name>A0A8H5H881_9AGAR</name>
<accession>A0A8H5H881</accession>
<evidence type="ECO:0000313" key="2">
    <source>
        <dbReference type="EMBL" id="KAF5378464.1"/>
    </source>
</evidence>
<proteinExistence type="predicted"/>
<sequence length="213" mass="23672">MYSGSIQDHPPIFVALTAFWGQVRLGELLPSRESDYDSSLLPRWSDFGIANESGSRLLHLPRTKTGGARGEEIFITRQDHLDPIACLELHQLVNGGHNLPLASYRSSSGSMLSLTRRKSLRRVNEVLTAEGFQPISGHCFRIGGTTHLLLAGVPPDVVRLMGRWSSDSFLRYWCSLDLIAPLHAELLKSKLRKDPGAVLGFLFRRPFRPLGTG</sequence>
<dbReference type="Gene3D" id="1.10.443.10">
    <property type="entry name" value="Intergrase catalytic core"/>
    <property type="match status" value="1"/>
</dbReference>
<comment type="caution">
    <text evidence="2">The sequence shown here is derived from an EMBL/GenBank/DDBJ whole genome shotgun (WGS) entry which is preliminary data.</text>
</comment>
<dbReference type="OrthoDB" id="3254696at2759"/>
<gene>
    <name evidence="2" type="ORF">D9615_007028</name>
</gene>
<dbReference type="InterPro" id="IPR011010">
    <property type="entry name" value="DNA_brk_join_enz"/>
</dbReference>
<evidence type="ECO:0000313" key="3">
    <source>
        <dbReference type="Proteomes" id="UP000565441"/>
    </source>
</evidence>
<dbReference type="GO" id="GO:0003677">
    <property type="term" value="F:DNA binding"/>
    <property type="evidence" value="ECO:0007669"/>
    <property type="project" value="InterPro"/>
</dbReference>